<organism evidence="8 9">
    <name type="scientific">Blastopirellula marina</name>
    <dbReference type="NCBI Taxonomy" id="124"/>
    <lineage>
        <taxon>Bacteria</taxon>
        <taxon>Pseudomonadati</taxon>
        <taxon>Planctomycetota</taxon>
        <taxon>Planctomycetia</taxon>
        <taxon>Pirellulales</taxon>
        <taxon>Pirellulaceae</taxon>
        <taxon>Blastopirellula</taxon>
    </lineage>
</organism>
<evidence type="ECO:0000256" key="1">
    <source>
        <dbReference type="ARBA" id="ARBA00004651"/>
    </source>
</evidence>
<feature type="transmembrane region" description="Helical" evidence="7">
    <location>
        <begin position="50"/>
        <end position="72"/>
    </location>
</feature>
<evidence type="ECO:0000313" key="9">
    <source>
        <dbReference type="Proteomes" id="UP000238322"/>
    </source>
</evidence>
<comment type="similarity">
    <text evidence="2">Belongs to the DoxX family.</text>
</comment>
<keyword evidence="4 7" id="KW-0812">Transmembrane</keyword>
<proteinExistence type="inferred from homology"/>
<reference evidence="8 9" key="1">
    <citation type="submission" date="2018-02" db="EMBL/GenBank/DDBJ databases">
        <title>Comparative genomes isolates from brazilian mangrove.</title>
        <authorList>
            <person name="Araujo J.E."/>
            <person name="Taketani R.G."/>
            <person name="Silva M.C.P."/>
            <person name="Loureco M.V."/>
            <person name="Andreote F.D."/>
        </authorList>
    </citation>
    <scope>NUCLEOTIDE SEQUENCE [LARGE SCALE GENOMIC DNA]</scope>
    <source>
        <strain evidence="8 9">Hex-1 MGV</strain>
    </source>
</reference>
<feature type="transmembrane region" description="Helical" evidence="7">
    <location>
        <begin position="12"/>
        <end position="30"/>
    </location>
</feature>
<dbReference type="EMBL" id="PUHY01000014">
    <property type="protein sequence ID" value="PQO30548.1"/>
    <property type="molecule type" value="Genomic_DNA"/>
</dbReference>
<dbReference type="PANTHER" id="PTHR33452">
    <property type="entry name" value="OXIDOREDUCTASE CATD-RELATED"/>
    <property type="match status" value="1"/>
</dbReference>
<evidence type="ECO:0000256" key="4">
    <source>
        <dbReference type="ARBA" id="ARBA00022692"/>
    </source>
</evidence>
<keyword evidence="5 7" id="KW-1133">Transmembrane helix</keyword>
<accession>A0A2S8FEG1</accession>
<evidence type="ECO:0008006" key="10">
    <source>
        <dbReference type="Google" id="ProtNLM"/>
    </source>
</evidence>
<sequence>MNPRPTISEAVFRVLLSGIFLVAGFNHLVAPDKVAARLLNAPFGYLATQFASAELLVILAGIALLVGGVGLATGTFTRISATGLILVLIPITVTVQISPATLGPLFKNVAILGGLIYFATNGAACCSVDSLWSRNAVSVSAPEELLA</sequence>
<protein>
    <recommendedName>
        <fullName evidence="10">DoxX family protein</fullName>
    </recommendedName>
</protein>
<evidence type="ECO:0000256" key="5">
    <source>
        <dbReference type="ARBA" id="ARBA00022989"/>
    </source>
</evidence>
<keyword evidence="3" id="KW-1003">Cell membrane</keyword>
<dbReference type="InterPro" id="IPR051907">
    <property type="entry name" value="DoxX-like_oxidoreductase"/>
</dbReference>
<evidence type="ECO:0000256" key="7">
    <source>
        <dbReference type="SAM" id="Phobius"/>
    </source>
</evidence>
<keyword evidence="6 7" id="KW-0472">Membrane</keyword>
<name>A0A2S8FEG1_9BACT</name>
<dbReference type="GO" id="GO:0005886">
    <property type="term" value="C:plasma membrane"/>
    <property type="evidence" value="ECO:0007669"/>
    <property type="project" value="UniProtKB-SubCell"/>
</dbReference>
<dbReference type="Pfam" id="PF07681">
    <property type="entry name" value="DoxX"/>
    <property type="match status" value="1"/>
</dbReference>
<dbReference type="Proteomes" id="UP000238322">
    <property type="component" value="Unassembled WGS sequence"/>
</dbReference>
<evidence type="ECO:0000256" key="3">
    <source>
        <dbReference type="ARBA" id="ARBA00022475"/>
    </source>
</evidence>
<dbReference type="PANTHER" id="PTHR33452:SF1">
    <property type="entry name" value="INNER MEMBRANE PROTEIN YPHA-RELATED"/>
    <property type="match status" value="1"/>
</dbReference>
<comment type="subcellular location">
    <subcellularLocation>
        <location evidence="1">Cell membrane</location>
        <topology evidence="1">Multi-pass membrane protein</topology>
    </subcellularLocation>
</comment>
<dbReference type="InterPro" id="IPR032808">
    <property type="entry name" value="DoxX"/>
</dbReference>
<evidence type="ECO:0000256" key="2">
    <source>
        <dbReference type="ARBA" id="ARBA00006679"/>
    </source>
</evidence>
<dbReference type="AlphaFoldDB" id="A0A2S8FEG1"/>
<dbReference type="OrthoDB" id="7425328at2"/>
<evidence type="ECO:0000256" key="6">
    <source>
        <dbReference type="ARBA" id="ARBA00023136"/>
    </source>
</evidence>
<evidence type="ECO:0000313" key="8">
    <source>
        <dbReference type="EMBL" id="PQO30548.1"/>
    </source>
</evidence>
<feature type="transmembrane region" description="Helical" evidence="7">
    <location>
        <begin position="79"/>
        <end position="97"/>
    </location>
</feature>
<comment type="caution">
    <text evidence="8">The sequence shown here is derived from an EMBL/GenBank/DDBJ whole genome shotgun (WGS) entry which is preliminary data.</text>
</comment>
<gene>
    <name evidence="8" type="ORF">C5Y83_24480</name>
</gene>